<keyword evidence="3" id="KW-0808">Transferase</keyword>
<dbReference type="Gene3D" id="3.90.1420.10">
    <property type="entry name" value="Rubisco LSMT, substrate-binding domain"/>
    <property type="match status" value="1"/>
</dbReference>
<sequence length="277" mass="30471">MTAVSVWLCRTSGPESRVKIKLGVSKSDRLYAMKAEVLARAGIPTSSVFALHFAEPPISAQLLAFLRVFCMTEDELKAHLLGDNAIDRVFTLGNSEYPVSWDNEVKLWTFLEDRASLLLKTYKTTSEEDKSFLKSQDLSVRARMAIKLRLGEKEILEKAVKSAAANREYYRRRMEEGAPLPKHEESDPGLLEGGGADSRLPLVLRSLEEAGVQEALALSEVVSRAKAAENGLVNGQNSIPNGTRLAKESLDEEERERATADAREPPSESAGEAAEPL</sequence>
<name>A0A7J8K1M5_MOLMO</name>
<evidence type="ECO:0000256" key="1">
    <source>
        <dbReference type="SAM" id="MobiDB-lite"/>
    </source>
</evidence>
<evidence type="ECO:0000313" key="3">
    <source>
        <dbReference type="EMBL" id="KAF6502570.1"/>
    </source>
</evidence>
<dbReference type="FunFam" id="3.90.1420.10:FF:000001">
    <property type="entry name" value="histone-lysine N-methyltransferase setd3 isoform X1"/>
    <property type="match status" value="1"/>
</dbReference>
<dbReference type="GO" id="GO:0008168">
    <property type="term" value="F:methyltransferase activity"/>
    <property type="evidence" value="ECO:0007669"/>
    <property type="project" value="UniProtKB-KW"/>
</dbReference>
<accession>A0A7J8K1M5</accession>
<evidence type="ECO:0000313" key="4">
    <source>
        <dbReference type="Proteomes" id="UP000550707"/>
    </source>
</evidence>
<feature type="compositionally biased region" description="Low complexity" evidence="1">
    <location>
        <begin position="267"/>
        <end position="277"/>
    </location>
</feature>
<protein>
    <submittedName>
        <fullName evidence="3">SET domain containing 3, actin histidine methyltransferase</fullName>
    </submittedName>
</protein>
<feature type="compositionally biased region" description="Basic and acidic residues" evidence="1">
    <location>
        <begin position="245"/>
        <end position="266"/>
    </location>
</feature>
<dbReference type="InterPro" id="IPR036464">
    <property type="entry name" value="Rubisco_LSMT_subst-bd_sf"/>
</dbReference>
<keyword evidence="4" id="KW-1185">Reference proteome</keyword>
<dbReference type="SUPFAM" id="SSF81822">
    <property type="entry name" value="RuBisCo LSMT C-terminal, substrate-binding domain"/>
    <property type="match status" value="1"/>
</dbReference>
<dbReference type="EMBL" id="JACASF010000001">
    <property type="protein sequence ID" value="KAF6502570.1"/>
    <property type="molecule type" value="Genomic_DNA"/>
</dbReference>
<gene>
    <name evidence="3" type="ORF">HJG59_016357</name>
</gene>
<feature type="compositionally biased region" description="Basic and acidic residues" evidence="1">
    <location>
        <begin position="175"/>
        <end position="186"/>
    </location>
</feature>
<evidence type="ECO:0000259" key="2">
    <source>
        <dbReference type="Pfam" id="PF09273"/>
    </source>
</evidence>
<feature type="domain" description="Rubisco LSMT substrate-binding" evidence="2">
    <location>
        <begin position="25"/>
        <end position="156"/>
    </location>
</feature>
<feature type="region of interest" description="Disordered" evidence="1">
    <location>
        <begin position="229"/>
        <end position="277"/>
    </location>
</feature>
<dbReference type="Proteomes" id="UP000550707">
    <property type="component" value="Unassembled WGS sequence"/>
</dbReference>
<proteinExistence type="predicted"/>
<dbReference type="GO" id="GO:0032259">
    <property type="term" value="P:methylation"/>
    <property type="evidence" value="ECO:0007669"/>
    <property type="project" value="UniProtKB-KW"/>
</dbReference>
<dbReference type="InterPro" id="IPR015353">
    <property type="entry name" value="Rubisco_LSMT_subst-bd"/>
</dbReference>
<feature type="region of interest" description="Disordered" evidence="1">
    <location>
        <begin position="175"/>
        <end position="194"/>
    </location>
</feature>
<organism evidence="3 4">
    <name type="scientific">Molossus molossus</name>
    <name type="common">Pallas' mastiff bat</name>
    <name type="synonym">Vespertilio molossus</name>
    <dbReference type="NCBI Taxonomy" id="27622"/>
    <lineage>
        <taxon>Eukaryota</taxon>
        <taxon>Metazoa</taxon>
        <taxon>Chordata</taxon>
        <taxon>Craniata</taxon>
        <taxon>Vertebrata</taxon>
        <taxon>Euteleostomi</taxon>
        <taxon>Mammalia</taxon>
        <taxon>Eutheria</taxon>
        <taxon>Laurasiatheria</taxon>
        <taxon>Chiroptera</taxon>
        <taxon>Yangochiroptera</taxon>
        <taxon>Molossidae</taxon>
        <taxon>Molossus</taxon>
    </lineage>
</organism>
<comment type="caution">
    <text evidence="3">The sequence shown here is derived from an EMBL/GenBank/DDBJ whole genome shotgun (WGS) entry which is preliminary data.</text>
</comment>
<dbReference type="AlphaFoldDB" id="A0A7J8K1M5"/>
<keyword evidence="3" id="KW-0489">Methyltransferase</keyword>
<dbReference type="Pfam" id="PF09273">
    <property type="entry name" value="Rubis-subs-bind"/>
    <property type="match status" value="1"/>
</dbReference>
<reference evidence="3 4" key="1">
    <citation type="journal article" date="2020" name="Nature">
        <title>Six reference-quality genomes reveal evolution of bat adaptations.</title>
        <authorList>
            <person name="Jebb D."/>
            <person name="Huang Z."/>
            <person name="Pippel M."/>
            <person name="Hughes G.M."/>
            <person name="Lavrichenko K."/>
            <person name="Devanna P."/>
            <person name="Winkler S."/>
            <person name="Jermiin L.S."/>
            <person name="Skirmuntt E.C."/>
            <person name="Katzourakis A."/>
            <person name="Burkitt-Gray L."/>
            <person name="Ray D.A."/>
            <person name="Sullivan K.A.M."/>
            <person name="Roscito J.G."/>
            <person name="Kirilenko B.M."/>
            <person name="Davalos L.M."/>
            <person name="Corthals A.P."/>
            <person name="Power M.L."/>
            <person name="Jones G."/>
            <person name="Ransome R.D."/>
            <person name="Dechmann D.K.N."/>
            <person name="Locatelli A.G."/>
            <person name="Puechmaille S.J."/>
            <person name="Fedrigo O."/>
            <person name="Jarvis E.D."/>
            <person name="Hiller M."/>
            <person name="Vernes S.C."/>
            <person name="Myers E.W."/>
            <person name="Teeling E.C."/>
        </authorList>
    </citation>
    <scope>NUCLEOTIDE SEQUENCE [LARGE SCALE GENOMIC DNA]</scope>
    <source>
        <strain evidence="3">MMolMol1</strain>
        <tissue evidence="3">Muscle</tissue>
    </source>
</reference>